<feature type="region of interest" description="Disordered" evidence="1">
    <location>
        <begin position="64"/>
        <end position="199"/>
    </location>
</feature>
<name>A0A8E0S0D4_9TREM</name>
<protein>
    <submittedName>
        <fullName evidence="2">Uncharacterized protein</fullName>
    </submittedName>
</protein>
<comment type="caution">
    <text evidence="2">The sequence shown here is derived from an EMBL/GenBank/DDBJ whole genome shotgun (WGS) entry which is preliminary data.</text>
</comment>
<feature type="region of interest" description="Disordered" evidence="1">
    <location>
        <begin position="230"/>
        <end position="252"/>
    </location>
</feature>
<dbReference type="Proteomes" id="UP000728185">
    <property type="component" value="Unassembled WGS sequence"/>
</dbReference>
<reference evidence="2" key="1">
    <citation type="submission" date="2019-05" db="EMBL/GenBank/DDBJ databases">
        <title>Annotation for the trematode Fasciolopsis buski.</title>
        <authorList>
            <person name="Choi Y.-J."/>
        </authorList>
    </citation>
    <scope>NUCLEOTIDE SEQUENCE</scope>
    <source>
        <strain evidence="2">HT</strain>
        <tissue evidence="2">Whole worm</tissue>
    </source>
</reference>
<evidence type="ECO:0000256" key="1">
    <source>
        <dbReference type="SAM" id="MobiDB-lite"/>
    </source>
</evidence>
<sequence length="252" mass="27543">METEFPSLGSPILLIDPCDTHADMASPAGNHDPLSEVATERGTSLSVATDATVQSTIAGRKLRLRKGKGRDANSVGTRSKQLPKIPSPLSTVLMSDSESEAGKTPCLPDKENLRPTDDEACDADLDEEVGYSGSCRSKPLSRGTQKEQAVVAEDPVINAERRTRSAARKTTSDATGSSQIVSSTRERKAHSAVVSGTRRLPPLAESTQLIPDSFFQDELDRAVDQAYANFQRREDYPGFKRPTMRQRSRRRR</sequence>
<dbReference type="EMBL" id="LUCM01003568">
    <property type="protein sequence ID" value="KAA0195619.1"/>
    <property type="molecule type" value="Genomic_DNA"/>
</dbReference>
<dbReference type="OrthoDB" id="6288290at2759"/>
<feature type="region of interest" description="Disordered" evidence="1">
    <location>
        <begin position="23"/>
        <end position="46"/>
    </location>
</feature>
<feature type="compositionally biased region" description="Basic and acidic residues" evidence="1">
    <location>
        <begin position="108"/>
        <end position="117"/>
    </location>
</feature>
<evidence type="ECO:0000313" key="2">
    <source>
        <dbReference type="EMBL" id="KAA0195619.1"/>
    </source>
</evidence>
<feature type="compositionally biased region" description="Acidic residues" evidence="1">
    <location>
        <begin position="118"/>
        <end position="129"/>
    </location>
</feature>
<organism evidence="2 3">
    <name type="scientific">Fasciolopsis buskii</name>
    <dbReference type="NCBI Taxonomy" id="27845"/>
    <lineage>
        <taxon>Eukaryota</taxon>
        <taxon>Metazoa</taxon>
        <taxon>Spiralia</taxon>
        <taxon>Lophotrochozoa</taxon>
        <taxon>Platyhelminthes</taxon>
        <taxon>Trematoda</taxon>
        <taxon>Digenea</taxon>
        <taxon>Plagiorchiida</taxon>
        <taxon>Echinostomata</taxon>
        <taxon>Echinostomatoidea</taxon>
        <taxon>Fasciolidae</taxon>
        <taxon>Fasciolopsis</taxon>
    </lineage>
</organism>
<gene>
    <name evidence="2" type="ORF">FBUS_05054</name>
</gene>
<accession>A0A8E0S0D4</accession>
<dbReference type="AlphaFoldDB" id="A0A8E0S0D4"/>
<proteinExistence type="predicted"/>
<keyword evidence="3" id="KW-1185">Reference proteome</keyword>
<feature type="compositionally biased region" description="Basic residues" evidence="1">
    <location>
        <begin position="242"/>
        <end position="252"/>
    </location>
</feature>
<evidence type="ECO:0000313" key="3">
    <source>
        <dbReference type="Proteomes" id="UP000728185"/>
    </source>
</evidence>